<feature type="non-terminal residue" evidence="3">
    <location>
        <position position="1"/>
    </location>
</feature>
<dbReference type="InterPro" id="IPR007700">
    <property type="entry name" value="DUF668"/>
</dbReference>
<feature type="domain" description="DUF668" evidence="1">
    <location>
        <begin position="403"/>
        <end position="494"/>
    </location>
</feature>
<dbReference type="GO" id="GO:0045927">
    <property type="term" value="P:positive regulation of growth"/>
    <property type="evidence" value="ECO:0007669"/>
    <property type="project" value="InterPro"/>
</dbReference>
<evidence type="ECO:0008006" key="5">
    <source>
        <dbReference type="Google" id="ProtNLM"/>
    </source>
</evidence>
<proteinExistence type="predicted"/>
<organism evidence="3 4">
    <name type="scientific">Ricinus communis</name>
    <name type="common">Castor bean</name>
    <dbReference type="NCBI Taxonomy" id="3988"/>
    <lineage>
        <taxon>Eukaryota</taxon>
        <taxon>Viridiplantae</taxon>
        <taxon>Streptophyta</taxon>
        <taxon>Embryophyta</taxon>
        <taxon>Tracheophyta</taxon>
        <taxon>Spermatophyta</taxon>
        <taxon>Magnoliopsida</taxon>
        <taxon>eudicotyledons</taxon>
        <taxon>Gunneridae</taxon>
        <taxon>Pentapetalae</taxon>
        <taxon>rosids</taxon>
        <taxon>fabids</taxon>
        <taxon>Malpighiales</taxon>
        <taxon>Euphorbiaceae</taxon>
        <taxon>Acalyphoideae</taxon>
        <taxon>Acalypheae</taxon>
        <taxon>Ricinus</taxon>
    </lineage>
</organism>
<evidence type="ECO:0000259" key="1">
    <source>
        <dbReference type="Pfam" id="PF05003"/>
    </source>
</evidence>
<evidence type="ECO:0000313" key="3">
    <source>
        <dbReference type="EMBL" id="EEF33758.1"/>
    </source>
</evidence>
<dbReference type="Pfam" id="PF05003">
    <property type="entry name" value="DUF668"/>
    <property type="match status" value="1"/>
</dbReference>
<reference evidence="4" key="1">
    <citation type="journal article" date="2010" name="Nat. Biotechnol.">
        <title>Draft genome sequence of the oilseed species Ricinus communis.</title>
        <authorList>
            <person name="Chan A.P."/>
            <person name="Crabtree J."/>
            <person name="Zhao Q."/>
            <person name="Lorenzi H."/>
            <person name="Orvis J."/>
            <person name="Puiu D."/>
            <person name="Melake-Berhan A."/>
            <person name="Jones K.M."/>
            <person name="Redman J."/>
            <person name="Chen G."/>
            <person name="Cahoon E.B."/>
            <person name="Gedil M."/>
            <person name="Stanke M."/>
            <person name="Haas B.J."/>
            <person name="Wortman J.R."/>
            <person name="Fraser-Liggett C.M."/>
            <person name="Ravel J."/>
            <person name="Rabinowicz P.D."/>
        </authorList>
    </citation>
    <scope>NUCLEOTIDE SEQUENCE [LARGE SCALE GENOMIC DNA]</scope>
    <source>
        <strain evidence="4">cv. Hale</strain>
    </source>
</reference>
<dbReference type="AlphaFoldDB" id="B9SRN6"/>
<accession>B9SRN6</accession>
<dbReference type="Pfam" id="PF11961">
    <property type="entry name" value="DUF3475"/>
    <property type="match status" value="1"/>
</dbReference>
<sequence>ICISIEREMGTESWFSNLWWNSRKDALQTEKAAIGVLAFEVASLMSKVAKLWHFLGENEMFRLRGDILNSIGIQKLVSDKDDYLMDLALNEIMENFGLLSRSVARLGRRCIDPHFRRFEHFVNDPLANNLEWIGWEYRLTKMERKVKKMERFVAVTMQLSQELEILAELEQTLRRMRANPVLSRRKLLEMQQKVMWQRQEVRNLREMSPWIRTYDYIVRLLARSLLTILQRIMNVFEISQLPSPEENIDQEHMNSTRFPRSLSFSVLMQSSIYPSENFLCGISPGPPGRLDSKSGVTSANNKVNKTQRQLLHQSSTVLPRFKTNQLAHVGLFKECMTSGSRSPILQAGKPAFCGSAKFTVDYMTVADKMENLNLWPFICSNRIYYKLALFSSKHGLLNAPSSTLGHAALALHYANVIVFIEKLASSPYTVDYETRDDLYNMLPTTIRAALRSRLKAYGKALSTSAYDASLAQEWSLALTYMLEWLSPLAHDMIKWHSERNFERDQEVSRTNVLLLQTLHYANQAKTEAAIVELLVGLNYICTINQDLDEKGWPESSRCRVNSFIHQKGRTETMRHN</sequence>
<protein>
    <recommendedName>
        <fullName evidence="5">DUF668 domain-containing protein</fullName>
    </recommendedName>
</protein>
<dbReference type="PANTHER" id="PTHR31371:SF4">
    <property type="entry name" value="DUF668 DOMAIN-CONTAINING PROTEIN"/>
    <property type="match status" value="1"/>
</dbReference>
<dbReference type="eggNOG" id="ENOG502QQGE">
    <property type="taxonomic scope" value="Eukaryota"/>
</dbReference>
<keyword evidence="4" id="KW-1185">Reference proteome</keyword>
<evidence type="ECO:0000259" key="2">
    <source>
        <dbReference type="Pfam" id="PF11961"/>
    </source>
</evidence>
<dbReference type="EMBL" id="EQ974100">
    <property type="protein sequence ID" value="EEF33758.1"/>
    <property type="molecule type" value="Genomic_DNA"/>
</dbReference>
<gene>
    <name evidence="3" type="ORF">RCOM_0841800</name>
</gene>
<dbReference type="Proteomes" id="UP000008311">
    <property type="component" value="Unassembled WGS sequence"/>
</dbReference>
<dbReference type="PANTHER" id="PTHR31371">
    <property type="entry name" value="BNAC09G50660D PROTEIN"/>
    <property type="match status" value="1"/>
</dbReference>
<feature type="domain" description="DUF3475" evidence="2">
    <location>
        <begin position="36"/>
        <end position="92"/>
    </location>
</feature>
<dbReference type="InterPro" id="IPR021864">
    <property type="entry name" value="DUF3475"/>
</dbReference>
<name>B9SRN6_RICCO</name>
<dbReference type="InParanoid" id="B9SRN6"/>
<dbReference type="STRING" id="3988.B9SRN6"/>
<evidence type="ECO:0000313" key="4">
    <source>
        <dbReference type="Proteomes" id="UP000008311"/>
    </source>
</evidence>